<feature type="binding site" evidence="3">
    <location>
        <position position="144"/>
    </location>
    <ligand>
        <name>acetyl-CoA</name>
        <dbReference type="ChEBI" id="CHEBI:57288"/>
    </ligand>
</feature>
<sequence>MKTLAILGASGHGRVAADIALQSGWGDVVFFDDSDTNRTRFEHWSFAGNTTELLNSFGHYAGVFVAIGNNKIRSEKLALLRDINAPIISLIHPRSIISPFATLGSGVMVVGGAVLCAFSCIGDGGIINSGSTVGHDCQLEECVHVAPGAHVAGNVHIGRLSWVGIGAAIRQGLVIGSNVMIGVGAAVVSNAEDGQVLIGVPAKPKN</sequence>
<reference evidence="5 6" key="1">
    <citation type="journal article" date="2022" name="IScience">
        <title>An ultrasensitive nanofiber-based assay for enzymatic hydrolysis and deep-sea microbial degradation of cellulose.</title>
        <authorList>
            <person name="Tsudome M."/>
            <person name="Tachioka M."/>
            <person name="Miyazaki M."/>
            <person name="Uchimura K."/>
            <person name="Tsuda M."/>
            <person name="Takaki Y."/>
            <person name="Deguchi S."/>
        </authorList>
    </citation>
    <scope>NUCLEOTIDE SEQUENCE [LARGE SCALE GENOMIC DNA]</scope>
    <source>
        <strain evidence="5 6">GE09</strain>
    </source>
</reference>
<evidence type="ECO:0000256" key="3">
    <source>
        <dbReference type="PIRSR" id="PIRSR620019-2"/>
    </source>
</evidence>
<dbReference type="PANTHER" id="PTHR43300">
    <property type="entry name" value="ACETYLTRANSFERASE"/>
    <property type="match status" value="1"/>
</dbReference>
<feature type="site" description="Increases basicity of active site His" evidence="2">
    <location>
        <position position="136"/>
    </location>
</feature>
<dbReference type="RefSeq" id="WP_236986501.1">
    <property type="nucleotide sequence ID" value="NZ_AP023086.1"/>
</dbReference>
<proteinExistence type="inferred from homology"/>
<dbReference type="Pfam" id="PF17836">
    <property type="entry name" value="PglD_N"/>
    <property type="match status" value="1"/>
</dbReference>
<evidence type="ECO:0000313" key="5">
    <source>
        <dbReference type="EMBL" id="BCD97023.1"/>
    </source>
</evidence>
<dbReference type="Proteomes" id="UP001320119">
    <property type="component" value="Chromosome"/>
</dbReference>
<evidence type="ECO:0000256" key="1">
    <source>
        <dbReference type="ARBA" id="ARBA00007274"/>
    </source>
</evidence>
<organism evidence="5 6">
    <name type="scientific">Marinagarivorans cellulosilyticus</name>
    <dbReference type="NCBI Taxonomy" id="2721545"/>
    <lineage>
        <taxon>Bacteria</taxon>
        <taxon>Pseudomonadati</taxon>
        <taxon>Pseudomonadota</taxon>
        <taxon>Gammaproteobacteria</taxon>
        <taxon>Cellvibrionales</taxon>
        <taxon>Cellvibrionaceae</taxon>
        <taxon>Marinagarivorans</taxon>
    </lineage>
</organism>
<gene>
    <name evidence="5" type="ORF">MARGE09_P1223</name>
</gene>
<dbReference type="NCBIfam" id="TIGR03570">
    <property type="entry name" value="NeuD_NnaD"/>
    <property type="match status" value="1"/>
</dbReference>
<dbReference type="Gene3D" id="3.40.50.20">
    <property type="match status" value="1"/>
</dbReference>
<dbReference type="AlphaFoldDB" id="A0AAN2BJI3"/>
<feature type="binding site" evidence="3">
    <location>
        <begin position="10"/>
        <end position="12"/>
    </location>
    <ligand>
        <name>substrate</name>
    </ligand>
</feature>
<evidence type="ECO:0000259" key="4">
    <source>
        <dbReference type="Pfam" id="PF17836"/>
    </source>
</evidence>
<comment type="similarity">
    <text evidence="1">Belongs to the transferase hexapeptide repeat family.</text>
</comment>
<dbReference type="EMBL" id="AP023086">
    <property type="protein sequence ID" value="BCD97023.1"/>
    <property type="molecule type" value="Genomic_DNA"/>
</dbReference>
<dbReference type="InterPro" id="IPR011004">
    <property type="entry name" value="Trimer_LpxA-like_sf"/>
</dbReference>
<feature type="binding site" evidence="3">
    <location>
        <position position="165"/>
    </location>
    <ligand>
        <name>acetyl-CoA</name>
        <dbReference type="ChEBI" id="CHEBI:57288"/>
    </ligand>
</feature>
<protein>
    <recommendedName>
        <fullName evidence="4">PglD N-terminal domain-containing protein</fullName>
    </recommendedName>
</protein>
<feature type="binding site" evidence="3">
    <location>
        <begin position="32"/>
        <end position="33"/>
    </location>
    <ligand>
        <name>substrate</name>
    </ligand>
</feature>
<dbReference type="SUPFAM" id="SSF51161">
    <property type="entry name" value="Trimeric LpxA-like enzymes"/>
    <property type="match status" value="1"/>
</dbReference>
<name>A0AAN2BJI3_9GAMM</name>
<dbReference type="KEGG" id="marq:MARGE09_P1223"/>
<feature type="domain" description="PglD N-terminal" evidence="4">
    <location>
        <begin position="4"/>
        <end position="75"/>
    </location>
</feature>
<dbReference type="InterPro" id="IPR050179">
    <property type="entry name" value="Trans_hexapeptide_repeat"/>
</dbReference>
<feature type="active site" description="Proton acceptor" evidence="2">
    <location>
        <position position="135"/>
    </location>
</feature>
<evidence type="ECO:0000313" key="6">
    <source>
        <dbReference type="Proteomes" id="UP001320119"/>
    </source>
</evidence>
<dbReference type="InterPro" id="IPR020019">
    <property type="entry name" value="AcTrfase_PglD-like"/>
</dbReference>
<dbReference type="Gene3D" id="2.160.10.10">
    <property type="entry name" value="Hexapeptide repeat proteins"/>
    <property type="match status" value="1"/>
</dbReference>
<dbReference type="InterPro" id="IPR041561">
    <property type="entry name" value="PglD_N"/>
</dbReference>
<dbReference type="CDD" id="cd03360">
    <property type="entry name" value="LbH_AT_putative"/>
    <property type="match status" value="1"/>
</dbReference>
<accession>A0AAN2BJI3</accession>
<keyword evidence="6" id="KW-1185">Reference proteome</keyword>
<dbReference type="PANTHER" id="PTHR43300:SF7">
    <property type="entry name" value="UDP-N-ACETYLBACILLOSAMINE N-ACETYLTRANSFERASE"/>
    <property type="match status" value="1"/>
</dbReference>
<evidence type="ECO:0000256" key="2">
    <source>
        <dbReference type="PIRSR" id="PIRSR620019-1"/>
    </source>
</evidence>
<feature type="binding site" evidence="3">
    <location>
        <position position="68"/>
    </location>
    <ligand>
        <name>substrate</name>
    </ligand>
</feature>